<proteinExistence type="predicted"/>
<comment type="caution">
    <text evidence="1">The sequence shown here is derived from an EMBL/GenBank/DDBJ whole genome shotgun (WGS) entry which is preliminary data.</text>
</comment>
<reference evidence="2" key="1">
    <citation type="journal article" date="2019" name="Int. J. Syst. Evol. Microbiol.">
        <title>The Global Catalogue of Microorganisms (GCM) 10K type strain sequencing project: providing services to taxonomists for standard genome sequencing and annotation.</title>
        <authorList>
            <consortium name="The Broad Institute Genomics Platform"/>
            <consortium name="The Broad Institute Genome Sequencing Center for Infectious Disease"/>
            <person name="Wu L."/>
            <person name="Ma J."/>
        </authorList>
    </citation>
    <scope>NUCLEOTIDE SEQUENCE [LARGE SCALE GENOMIC DNA]</scope>
    <source>
        <strain evidence="2">CGMCC 4.7645</strain>
    </source>
</reference>
<gene>
    <name evidence="1" type="ORF">ACFSXZ_23935</name>
</gene>
<name>A0ABW5G0Y7_9PSEU</name>
<keyword evidence="2" id="KW-1185">Reference proteome</keyword>
<dbReference type="EMBL" id="JBHUKR010000011">
    <property type="protein sequence ID" value="MFD2419387.1"/>
    <property type="molecule type" value="Genomic_DNA"/>
</dbReference>
<protein>
    <submittedName>
        <fullName evidence="1">Uncharacterized protein</fullName>
    </submittedName>
</protein>
<evidence type="ECO:0000313" key="1">
    <source>
        <dbReference type="EMBL" id="MFD2419387.1"/>
    </source>
</evidence>
<evidence type="ECO:0000313" key="2">
    <source>
        <dbReference type="Proteomes" id="UP001597417"/>
    </source>
</evidence>
<dbReference type="RefSeq" id="WP_378267380.1">
    <property type="nucleotide sequence ID" value="NZ_JBHUKR010000011.1"/>
</dbReference>
<dbReference type="Proteomes" id="UP001597417">
    <property type="component" value="Unassembled WGS sequence"/>
</dbReference>
<organism evidence="1 2">
    <name type="scientific">Amycolatopsis pigmentata</name>
    <dbReference type="NCBI Taxonomy" id="450801"/>
    <lineage>
        <taxon>Bacteria</taxon>
        <taxon>Bacillati</taxon>
        <taxon>Actinomycetota</taxon>
        <taxon>Actinomycetes</taxon>
        <taxon>Pseudonocardiales</taxon>
        <taxon>Pseudonocardiaceae</taxon>
        <taxon>Amycolatopsis</taxon>
    </lineage>
</organism>
<sequence length="78" mass="9243">MSVLAVRTRLRRLLAGFREFHDEQVELIERQALLNRPWEEEFLHWGLDGRLHGRLVPPRRRHVATTRSGWCTGLRASE</sequence>
<accession>A0ABW5G0Y7</accession>